<dbReference type="SUPFAM" id="SSF53474">
    <property type="entry name" value="alpha/beta-Hydrolases"/>
    <property type="match status" value="1"/>
</dbReference>
<protein>
    <recommendedName>
        <fullName evidence="1">AB hydrolase-1 domain-containing protein</fullName>
    </recommendedName>
</protein>
<dbReference type="EMBL" id="CP000588">
    <property type="protein sequence ID" value="ABO97593.1"/>
    <property type="molecule type" value="Genomic_DNA"/>
</dbReference>
<dbReference type="Gene3D" id="3.40.50.1820">
    <property type="entry name" value="alpha/beta hydrolase"/>
    <property type="match status" value="1"/>
</dbReference>
<keyword evidence="3" id="KW-1185">Reference proteome</keyword>
<name>A4S153_OSTLU</name>
<evidence type="ECO:0000313" key="2">
    <source>
        <dbReference type="EMBL" id="ABO97593.1"/>
    </source>
</evidence>
<dbReference type="OrthoDB" id="408373at2759"/>
<accession>A4S153</accession>
<dbReference type="RefSeq" id="XP_001419300.1">
    <property type="nucleotide sequence ID" value="XM_001419263.1"/>
</dbReference>
<evidence type="ECO:0000313" key="3">
    <source>
        <dbReference type="Proteomes" id="UP000001568"/>
    </source>
</evidence>
<sequence length="309" mass="34000">MAREFPGRVPGEDGTLIAYRGRRPGARASGVTVFVNGLSNENFQLVRLADECVARGRCALEFDFRGHGCSENPRDYALVSAKAFAKDAWACVDEFCSRSGVERERDVDLVSYSYGTQVALEMIRCRPAVIRCHVSLLGTPERILDGLVGRRGADVVVSIAKRVVGLKATSAVVGASLRFAATFPRFVWALSRVLGYLKSSYAAFAPFFAHLSRLDAECWVHCVVDGHENGAMDVLKDANRTWYCGMIEGDCDFAAPRRVVRSWERYCDFFVILPGVAHDGLRSHGDEIAALVRDVFERAEASKASSSNM</sequence>
<dbReference type="Gramene" id="ABO97593">
    <property type="protein sequence ID" value="ABO97593"/>
    <property type="gene ID" value="OSTLU_32977"/>
</dbReference>
<dbReference type="Pfam" id="PF12697">
    <property type="entry name" value="Abhydrolase_6"/>
    <property type="match status" value="1"/>
</dbReference>
<reference evidence="2 3" key="1">
    <citation type="journal article" date="2007" name="Proc. Natl. Acad. Sci. U.S.A.">
        <title>The tiny eukaryote Ostreococcus provides genomic insights into the paradox of plankton speciation.</title>
        <authorList>
            <person name="Palenik B."/>
            <person name="Grimwood J."/>
            <person name="Aerts A."/>
            <person name="Rouze P."/>
            <person name="Salamov A."/>
            <person name="Putnam N."/>
            <person name="Dupont C."/>
            <person name="Jorgensen R."/>
            <person name="Derelle E."/>
            <person name="Rombauts S."/>
            <person name="Zhou K."/>
            <person name="Otillar R."/>
            <person name="Merchant S.S."/>
            <person name="Podell S."/>
            <person name="Gaasterland T."/>
            <person name="Napoli C."/>
            <person name="Gendler K."/>
            <person name="Manuell A."/>
            <person name="Tai V."/>
            <person name="Vallon O."/>
            <person name="Piganeau G."/>
            <person name="Jancek S."/>
            <person name="Heijde M."/>
            <person name="Jabbari K."/>
            <person name="Bowler C."/>
            <person name="Lohr M."/>
            <person name="Robbens S."/>
            <person name="Werner G."/>
            <person name="Dubchak I."/>
            <person name="Pazour G.J."/>
            <person name="Ren Q."/>
            <person name="Paulsen I."/>
            <person name="Delwiche C."/>
            <person name="Schmutz J."/>
            <person name="Rokhsar D."/>
            <person name="Van de Peer Y."/>
            <person name="Moreau H."/>
            <person name="Grigoriev I.V."/>
        </authorList>
    </citation>
    <scope>NUCLEOTIDE SEQUENCE [LARGE SCALE GENOMIC DNA]</scope>
    <source>
        <strain evidence="2 3">CCE9901</strain>
    </source>
</reference>
<dbReference type="OMA" id="TRVAWHT"/>
<dbReference type="InterPro" id="IPR000073">
    <property type="entry name" value="AB_hydrolase_1"/>
</dbReference>
<dbReference type="HOGENOM" id="CLU_901361_0_0_1"/>
<evidence type="ECO:0000259" key="1">
    <source>
        <dbReference type="Pfam" id="PF12697"/>
    </source>
</evidence>
<dbReference type="AlphaFoldDB" id="A4S153"/>
<organism evidence="2 3">
    <name type="scientific">Ostreococcus lucimarinus (strain CCE9901)</name>
    <dbReference type="NCBI Taxonomy" id="436017"/>
    <lineage>
        <taxon>Eukaryota</taxon>
        <taxon>Viridiplantae</taxon>
        <taxon>Chlorophyta</taxon>
        <taxon>Mamiellophyceae</taxon>
        <taxon>Mamiellales</taxon>
        <taxon>Bathycoccaceae</taxon>
        <taxon>Ostreococcus</taxon>
    </lineage>
</organism>
<dbReference type="GeneID" id="5003259"/>
<dbReference type="Proteomes" id="UP000001568">
    <property type="component" value="Chromosome 8"/>
</dbReference>
<dbReference type="KEGG" id="olu:OSTLU_32977"/>
<proteinExistence type="predicted"/>
<gene>
    <name evidence="2" type="ORF">OSTLU_32977</name>
</gene>
<dbReference type="InterPro" id="IPR029058">
    <property type="entry name" value="AB_hydrolase_fold"/>
</dbReference>
<feature type="domain" description="AB hydrolase-1" evidence="1">
    <location>
        <begin position="33"/>
        <end position="290"/>
    </location>
</feature>